<evidence type="ECO:0000256" key="1">
    <source>
        <dbReference type="SAM" id="Phobius"/>
    </source>
</evidence>
<evidence type="ECO:0000313" key="2">
    <source>
        <dbReference type="EMBL" id="GAI99237.1"/>
    </source>
</evidence>
<reference evidence="2" key="1">
    <citation type="journal article" date="2014" name="Front. Microbiol.">
        <title>High frequency of phylogenetically diverse reductive dehalogenase-homologous genes in deep subseafloor sedimentary metagenomes.</title>
        <authorList>
            <person name="Kawai M."/>
            <person name="Futagami T."/>
            <person name="Toyoda A."/>
            <person name="Takaki Y."/>
            <person name="Nishi S."/>
            <person name="Hori S."/>
            <person name="Arai W."/>
            <person name="Tsubouchi T."/>
            <person name="Morono Y."/>
            <person name="Uchiyama I."/>
            <person name="Ito T."/>
            <person name="Fujiyama A."/>
            <person name="Inagaki F."/>
            <person name="Takami H."/>
        </authorList>
    </citation>
    <scope>NUCLEOTIDE SEQUENCE</scope>
    <source>
        <strain evidence="2">Expedition CK06-06</strain>
    </source>
</reference>
<protein>
    <submittedName>
        <fullName evidence="2">Uncharacterized protein</fullName>
    </submittedName>
</protein>
<dbReference type="AlphaFoldDB" id="X1T1M5"/>
<organism evidence="2">
    <name type="scientific">marine sediment metagenome</name>
    <dbReference type="NCBI Taxonomy" id="412755"/>
    <lineage>
        <taxon>unclassified sequences</taxon>
        <taxon>metagenomes</taxon>
        <taxon>ecological metagenomes</taxon>
    </lineage>
</organism>
<feature type="transmembrane region" description="Helical" evidence="1">
    <location>
        <begin position="27"/>
        <end position="48"/>
    </location>
</feature>
<keyword evidence="1" id="KW-0812">Transmembrane</keyword>
<dbReference type="EMBL" id="BARW01019770">
    <property type="protein sequence ID" value="GAI99237.1"/>
    <property type="molecule type" value="Genomic_DNA"/>
</dbReference>
<comment type="caution">
    <text evidence="2">The sequence shown here is derived from an EMBL/GenBank/DDBJ whole genome shotgun (WGS) entry which is preliminary data.</text>
</comment>
<keyword evidence="1" id="KW-0472">Membrane</keyword>
<sequence>MSNFVNDAVIGKSVGSTFFDELTASPIIKVVLFIGSVCVAGYFTIMFFKEASLLLPR</sequence>
<gene>
    <name evidence="2" type="ORF">S12H4_33538</name>
</gene>
<keyword evidence="1" id="KW-1133">Transmembrane helix</keyword>
<name>X1T1M5_9ZZZZ</name>
<proteinExistence type="predicted"/>
<feature type="non-terminal residue" evidence="2">
    <location>
        <position position="57"/>
    </location>
</feature>
<accession>X1T1M5</accession>